<dbReference type="AlphaFoldDB" id="A0A5N6J980"/>
<proteinExistence type="predicted"/>
<reference evidence="1 2" key="1">
    <citation type="submission" date="2019-04" db="EMBL/GenBank/DDBJ databases">
        <title>Fungal friends and foes A comparative genomics study of 23 Aspergillus species from section Flavi.</title>
        <authorList>
            <consortium name="DOE Joint Genome Institute"/>
            <person name="Kjaerbolling I."/>
            <person name="Vesth T.C."/>
            <person name="Frisvad J.C."/>
            <person name="Nybo J.L."/>
            <person name="Theobald S."/>
            <person name="Kildgaard S."/>
            <person name="Petersen T.I."/>
            <person name="Kuo A."/>
            <person name="Sato A."/>
            <person name="Lyhne E.K."/>
            <person name="Kogle M.E."/>
            <person name="Wiebenga A."/>
            <person name="Kun R.S."/>
            <person name="Lubbers R.J."/>
            <person name="Makela M.R."/>
            <person name="Barry K."/>
            <person name="Chovatia M."/>
            <person name="Clum A."/>
            <person name="Daum C."/>
            <person name="Haridas S."/>
            <person name="He G."/>
            <person name="LaButti K."/>
            <person name="Lipzen A."/>
            <person name="Mondo S."/>
            <person name="Pangilinan J."/>
            <person name="Riley R."/>
            <person name="Salamov A."/>
            <person name="Simmons B.A."/>
            <person name="Magnuson J.K."/>
            <person name="Henrissat B."/>
            <person name="Mortensen U.H."/>
            <person name="Larsen T.O."/>
            <person name="De vries R.P."/>
            <person name="Grigoriev I.V."/>
            <person name="Machida M."/>
            <person name="Baker S.E."/>
            <person name="Andersen M.R."/>
        </authorList>
    </citation>
    <scope>NUCLEOTIDE SEQUENCE [LARGE SCALE GENOMIC DNA]</scope>
    <source>
        <strain evidence="1 2">CBS 117635</strain>
    </source>
</reference>
<protein>
    <submittedName>
        <fullName evidence="1">Uncharacterized protein</fullName>
    </submittedName>
</protein>
<keyword evidence="2" id="KW-1185">Reference proteome</keyword>
<evidence type="ECO:0000313" key="2">
    <source>
        <dbReference type="Proteomes" id="UP000326289"/>
    </source>
</evidence>
<accession>A0A5N6J980</accession>
<evidence type="ECO:0000313" key="1">
    <source>
        <dbReference type="EMBL" id="KAB8274819.1"/>
    </source>
</evidence>
<name>A0A5N6J980_9EURO</name>
<dbReference type="EMBL" id="ML732785">
    <property type="protein sequence ID" value="KAB8274819.1"/>
    <property type="molecule type" value="Genomic_DNA"/>
</dbReference>
<sequence length="53" mass="6236">MASANPWRLGWGWGSMYPTYGLYLKAIKRGCRRYLKLLRKFNHTFAIPLTLMS</sequence>
<dbReference type="Proteomes" id="UP000326289">
    <property type="component" value="Unassembled WGS sequence"/>
</dbReference>
<organism evidence="1 2">
    <name type="scientific">Aspergillus minisclerotigenes</name>
    <dbReference type="NCBI Taxonomy" id="656917"/>
    <lineage>
        <taxon>Eukaryota</taxon>
        <taxon>Fungi</taxon>
        <taxon>Dikarya</taxon>
        <taxon>Ascomycota</taxon>
        <taxon>Pezizomycotina</taxon>
        <taxon>Eurotiomycetes</taxon>
        <taxon>Eurotiomycetidae</taxon>
        <taxon>Eurotiales</taxon>
        <taxon>Aspergillaceae</taxon>
        <taxon>Aspergillus</taxon>
        <taxon>Aspergillus subgen. Circumdati</taxon>
    </lineage>
</organism>
<gene>
    <name evidence="1" type="ORF">BDV30DRAFT_208375</name>
</gene>